<proteinExistence type="predicted"/>
<dbReference type="Pfam" id="PF00335">
    <property type="entry name" value="Tetraspanin"/>
    <property type="match status" value="1"/>
</dbReference>
<dbReference type="CDD" id="cd03127">
    <property type="entry name" value="tetraspanin_LEL"/>
    <property type="match status" value="1"/>
</dbReference>
<dbReference type="EMBL" id="JWZT01000300">
    <property type="protein sequence ID" value="KII74722.1"/>
    <property type="molecule type" value="Genomic_DNA"/>
</dbReference>
<feature type="transmembrane region" description="Helical" evidence="5">
    <location>
        <begin position="40"/>
        <end position="64"/>
    </location>
</feature>
<comment type="caution">
    <text evidence="6">The sequence shown here is derived from an EMBL/GenBank/DDBJ whole genome shotgun (WGS) entry which is preliminary data.</text>
</comment>
<dbReference type="OrthoDB" id="5969951at2759"/>
<reference evidence="6 7" key="1">
    <citation type="journal article" date="2014" name="Genome Biol. Evol.">
        <title>The genome of the myxosporean Thelohanellus kitauei shows adaptations to nutrient acquisition within its fish host.</title>
        <authorList>
            <person name="Yang Y."/>
            <person name="Xiong J."/>
            <person name="Zhou Z."/>
            <person name="Huo F."/>
            <person name="Miao W."/>
            <person name="Ran C."/>
            <person name="Liu Y."/>
            <person name="Zhang J."/>
            <person name="Feng J."/>
            <person name="Wang M."/>
            <person name="Wang M."/>
            <person name="Wang L."/>
            <person name="Yao B."/>
        </authorList>
    </citation>
    <scope>NUCLEOTIDE SEQUENCE [LARGE SCALE GENOMIC DNA]</scope>
    <source>
        <strain evidence="6">Wuqing</strain>
    </source>
</reference>
<gene>
    <name evidence="6" type="ORF">RF11_08794</name>
</gene>
<dbReference type="Proteomes" id="UP000031668">
    <property type="component" value="Unassembled WGS sequence"/>
</dbReference>
<keyword evidence="2 5" id="KW-0812">Transmembrane</keyword>
<feature type="transmembrane region" description="Helical" evidence="5">
    <location>
        <begin position="7"/>
        <end position="28"/>
    </location>
</feature>
<comment type="subcellular location">
    <subcellularLocation>
        <location evidence="1">Membrane</location>
        <topology evidence="1">Multi-pass membrane protein</topology>
    </subcellularLocation>
</comment>
<dbReference type="InterPro" id="IPR008952">
    <property type="entry name" value="Tetraspanin_EC2_sf"/>
</dbReference>
<evidence type="ECO:0000256" key="2">
    <source>
        <dbReference type="ARBA" id="ARBA00022692"/>
    </source>
</evidence>
<dbReference type="AlphaFoldDB" id="A0A0C2NL40"/>
<organism evidence="6 7">
    <name type="scientific">Thelohanellus kitauei</name>
    <name type="common">Myxosporean</name>
    <dbReference type="NCBI Taxonomy" id="669202"/>
    <lineage>
        <taxon>Eukaryota</taxon>
        <taxon>Metazoa</taxon>
        <taxon>Cnidaria</taxon>
        <taxon>Myxozoa</taxon>
        <taxon>Myxosporea</taxon>
        <taxon>Bivalvulida</taxon>
        <taxon>Platysporina</taxon>
        <taxon>Myxobolidae</taxon>
        <taxon>Thelohanellus</taxon>
    </lineage>
</organism>
<keyword evidence="3 5" id="KW-1133">Transmembrane helix</keyword>
<dbReference type="Gene3D" id="1.10.1450.10">
    <property type="entry name" value="Tetraspanin"/>
    <property type="match status" value="1"/>
</dbReference>
<accession>A0A0C2NL40</accession>
<evidence type="ECO:0000256" key="3">
    <source>
        <dbReference type="ARBA" id="ARBA00022989"/>
    </source>
</evidence>
<feature type="transmembrane region" description="Helical" evidence="5">
    <location>
        <begin position="76"/>
        <end position="97"/>
    </location>
</feature>
<keyword evidence="7" id="KW-1185">Reference proteome</keyword>
<evidence type="ECO:0000313" key="6">
    <source>
        <dbReference type="EMBL" id="KII74722.1"/>
    </source>
</evidence>
<dbReference type="SUPFAM" id="SSF48652">
    <property type="entry name" value="Tetraspanin"/>
    <property type="match status" value="1"/>
</dbReference>
<protein>
    <recommendedName>
        <fullName evidence="8">Tetraspanin</fullName>
    </recommendedName>
</protein>
<evidence type="ECO:0000256" key="4">
    <source>
        <dbReference type="ARBA" id="ARBA00023136"/>
    </source>
</evidence>
<dbReference type="InterPro" id="IPR018499">
    <property type="entry name" value="Tetraspanin/Peripherin"/>
</dbReference>
<evidence type="ECO:0000256" key="5">
    <source>
        <dbReference type="SAM" id="Phobius"/>
    </source>
</evidence>
<name>A0A0C2NL40_THEKT</name>
<feature type="transmembrane region" description="Helical" evidence="5">
    <location>
        <begin position="184"/>
        <end position="206"/>
    </location>
</feature>
<evidence type="ECO:0008006" key="8">
    <source>
        <dbReference type="Google" id="ProtNLM"/>
    </source>
</evidence>
<dbReference type="GO" id="GO:0016020">
    <property type="term" value="C:membrane"/>
    <property type="evidence" value="ECO:0007669"/>
    <property type="project" value="UniProtKB-SubCell"/>
</dbReference>
<keyword evidence="4 5" id="KW-0472">Membrane</keyword>
<evidence type="ECO:0000256" key="1">
    <source>
        <dbReference type="ARBA" id="ARBA00004141"/>
    </source>
</evidence>
<evidence type="ECO:0000313" key="7">
    <source>
        <dbReference type="Proteomes" id="UP000031668"/>
    </source>
</evidence>
<sequence>MYIRVMTFLTLFLFFVISVSELFIAFFLKFLSEELKAQIGIYGLIAPFILISSSLAVIQIVGIVGMCTHSTKICQIYTETFIILMIFNWVAAGAYILQWNGARIQITMMLVNPALDLTLNEFASNEYINYYQKENKCCGITSYENWKRGHYPPSCCKNVPPVCRTPFETPCAPFFPTAVVWLDATLIGGLGAVLFMSPMVIICMMYSREKPIEDRVILD</sequence>